<feature type="active site" description="Proton donor" evidence="2">
    <location>
        <position position="28"/>
    </location>
</feature>
<keyword evidence="4" id="KW-0479">Metal-binding</keyword>
<dbReference type="GO" id="GO:0016791">
    <property type="term" value="F:phosphatase activity"/>
    <property type="evidence" value="ECO:0007669"/>
    <property type="project" value="TreeGrafter"/>
</dbReference>
<dbReference type="Proteomes" id="UP000250275">
    <property type="component" value="Unassembled WGS sequence"/>
</dbReference>
<dbReference type="AlphaFoldDB" id="A0A310SE19"/>
<evidence type="ECO:0000256" key="2">
    <source>
        <dbReference type="PIRSR" id="PIRSR000915-1"/>
    </source>
</evidence>
<sequence>MSSAMNLSQASVKQVQDFLNSFDVVFSDCVIWYLGKPIPGAILTVSKLQQMGKRLYLVTNNSTISIDRYCEQLRLNGLVVKPEQVINSAKVISWYLKKIQFSDEAFVIASSTFRQVLIDDGIKLTPSSPAVVEGNVAVTMKAVQDRSSVKAVIVDFCLFFDWVKLAHAISCLERKDVLYICGTKDAWIVYDLDKKVLGPGPLINIITQYSGRTPIECAKPSNVLKDYILETCDVNDPKRCLFIGDTINHDMEFGALCGFQKMFVDTGIDTIQEAEKDKKTRPDFYIPSLELLHPIIDSLHNNSTNENDSH</sequence>
<evidence type="ECO:0000313" key="5">
    <source>
        <dbReference type="EMBL" id="OAD53226.1"/>
    </source>
</evidence>
<feature type="binding site" evidence="3">
    <location>
        <position position="219"/>
    </location>
    <ligand>
        <name>substrate</name>
    </ligand>
</feature>
<organism evidence="5 6">
    <name type="scientific">Eufriesea mexicana</name>
    <dbReference type="NCBI Taxonomy" id="516756"/>
    <lineage>
        <taxon>Eukaryota</taxon>
        <taxon>Metazoa</taxon>
        <taxon>Ecdysozoa</taxon>
        <taxon>Arthropoda</taxon>
        <taxon>Hexapoda</taxon>
        <taxon>Insecta</taxon>
        <taxon>Pterygota</taxon>
        <taxon>Neoptera</taxon>
        <taxon>Endopterygota</taxon>
        <taxon>Hymenoptera</taxon>
        <taxon>Apocrita</taxon>
        <taxon>Aculeata</taxon>
        <taxon>Apoidea</taxon>
        <taxon>Anthophila</taxon>
        <taxon>Apidae</taxon>
        <taxon>Eufriesea</taxon>
    </lineage>
</organism>
<dbReference type="InterPro" id="IPR036412">
    <property type="entry name" value="HAD-like_sf"/>
</dbReference>
<dbReference type="EMBL" id="KQ768090">
    <property type="protein sequence ID" value="OAD53226.1"/>
    <property type="molecule type" value="Genomic_DNA"/>
</dbReference>
<evidence type="ECO:0000313" key="6">
    <source>
        <dbReference type="Proteomes" id="UP000250275"/>
    </source>
</evidence>
<reference evidence="5 6" key="1">
    <citation type="submission" date="2015-07" db="EMBL/GenBank/DDBJ databases">
        <title>The genome of Eufriesea mexicana.</title>
        <authorList>
            <person name="Pan H."/>
            <person name="Kapheim K."/>
        </authorList>
    </citation>
    <scope>NUCLEOTIDE SEQUENCE [LARGE SCALE GENOMIC DNA]</scope>
    <source>
        <strain evidence="5">0111107269</strain>
        <tissue evidence="5">Whole body</tissue>
    </source>
</reference>
<dbReference type="InterPro" id="IPR006357">
    <property type="entry name" value="HAD-SF_hydro_IIA"/>
</dbReference>
<dbReference type="Pfam" id="PF13242">
    <property type="entry name" value="Hydrolase_like"/>
    <property type="match status" value="1"/>
</dbReference>
<keyword evidence="1" id="KW-0378">Hydrolase</keyword>
<dbReference type="OrthoDB" id="413953at2759"/>
<dbReference type="InterPro" id="IPR023214">
    <property type="entry name" value="HAD_sf"/>
</dbReference>
<proteinExistence type="inferred from homology"/>
<evidence type="ECO:0000256" key="3">
    <source>
        <dbReference type="PIRSR" id="PIRSR000915-2"/>
    </source>
</evidence>
<dbReference type="PANTHER" id="PTHR19288:SF4">
    <property type="entry name" value="RE04130P-RELATED"/>
    <property type="match status" value="1"/>
</dbReference>
<comment type="cofactor">
    <cofactor evidence="4">
        <name>Mg(2+)</name>
        <dbReference type="ChEBI" id="CHEBI:18420"/>
    </cofactor>
    <text evidence="4">Divalent metal ions. Mg(2+) is the most effective.</text>
</comment>
<dbReference type="Gene3D" id="3.40.50.1000">
    <property type="entry name" value="HAD superfamily/HAD-like"/>
    <property type="match status" value="2"/>
</dbReference>
<dbReference type="GO" id="GO:0005737">
    <property type="term" value="C:cytoplasm"/>
    <property type="evidence" value="ECO:0007669"/>
    <property type="project" value="TreeGrafter"/>
</dbReference>
<keyword evidence="4" id="KW-0460">Magnesium</keyword>
<dbReference type="SUPFAM" id="SSF56784">
    <property type="entry name" value="HAD-like"/>
    <property type="match status" value="1"/>
</dbReference>
<evidence type="ECO:0000256" key="1">
    <source>
        <dbReference type="PIRNR" id="PIRNR000915"/>
    </source>
</evidence>
<accession>A0A310SE19</accession>
<feature type="binding site" evidence="4">
    <location>
        <position position="28"/>
    </location>
    <ligand>
        <name>Mg(2+)</name>
        <dbReference type="ChEBI" id="CHEBI:18420"/>
    </ligand>
</feature>
<feature type="binding site" evidence="4">
    <location>
        <position position="245"/>
    </location>
    <ligand>
        <name>Mg(2+)</name>
        <dbReference type="ChEBI" id="CHEBI:18420"/>
    </ligand>
</feature>
<dbReference type="GO" id="GO:0046872">
    <property type="term" value="F:metal ion binding"/>
    <property type="evidence" value="ECO:0007669"/>
    <property type="project" value="UniProtKB-KW"/>
</dbReference>
<name>A0A310SE19_9HYME</name>
<dbReference type="NCBIfam" id="TIGR01460">
    <property type="entry name" value="HAD-SF-IIA"/>
    <property type="match status" value="1"/>
</dbReference>
<keyword evidence="6" id="KW-1185">Reference proteome</keyword>
<dbReference type="Pfam" id="PF13344">
    <property type="entry name" value="Hydrolase_6"/>
    <property type="match status" value="1"/>
</dbReference>
<comment type="similarity">
    <text evidence="1">Belongs to the HAD-like hydrolase superfamily.</text>
</comment>
<protein>
    <submittedName>
        <fullName evidence="5">Phosphoglycolate phosphatase</fullName>
    </submittedName>
</protein>
<gene>
    <name evidence="5" type="ORF">WN48_10645</name>
</gene>
<dbReference type="PANTHER" id="PTHR19288">
    <property type="entry name" value="4-NITROPHENYLPHOSPHATASE-RELATED"/>
    <property type="match status" value="1"/>
</dbReference>
<dbReference type="PIRSF" id="PIRSF000915">
    <property type="entry name" value="PGP-type_phosphatase"/>
    <property type="match status" value="1"/>
</dbReference>
<evidence type="ECO:0000256" key="4">
    <source>
        <dbReference type="PIRSR" id="PIRSR000915-3"/>
    </source>
</evidence>